<reference evidence="1" key="1">
    <citation type="submission" date="2022-10" db="EMBL/GenBank/DDBJ databases">
        <title>Comparative genomics and taxonomic characterization of three novel marine species of genus Reichenbachiella exhibiting antioxidant and polysaccharide degradation activities.</title>
        <authorList>
            <person name="Muhammad N."/>
            <person name="Lee Y.-J."/>
            <person name="Ko J."/>
            <person name="Kim S.-G."/>
        </authorList>
    </citation>
    <scope>NUCLEOTIDE SEQUENCE</scope>
    <source>
        <strain evidence="1">Wsw4-B4</strain>
    </source>
</reference>
<organism evidence="1 2">
    <name type="scientific">Reichenbachiella carrageenanivorans</name>
    <dbReference type="NCBI Taxonomy" id="2979869"/>
    <lineage>
        <taxon>Bacteria</taxon>
        <taxon>Pseudomonadati</taxon>
        <taxon>Bacteroidota</taxon>
        <taxon>Cytophagia</taxon>
        <taxon>Cytophagales</taxon>
        <taxon>Reichenbachiellaceae</taxon>
        <taxon>Reichenbachiella</taxon>
    </lineage>
</organism>
<evidence type="ECO:0000313" key="1">
    <source>
        <dbReference type="EMBL" id="UXX77900.1"/>
    </source>
</evidence>
<proteinExistence type="predicted"/>
<dbReference type="Proteomes" id="UP001062165">
    <property type="component" value="Chromosome"/>
</dbReference>
<evidence type="ECO:0000313" key="2">
    <source>
        <dbReference type="Proteomes" id="UP001062165"/>
    </source>
</evidence>
<name>A0ABY6D233_9BACT</name>
<evidence type="ECO:0008006" key="3">
    <source>
        <dbReference type="Google" id="ProtNLM"/>
    </source>
</evidence>
<dbReference type="EMBL" id="CP106735">
    <property type="protein sequence ID" value="UXX77900.1"/>
    <property type="molecule type" value="Genomic_DNA"/>
</dbReference>
<accession>A0ABY6D233</accession>
<gene>
    <name evidence="1" type="ORF">N7E81_11025</name>
</gene>
<keyword evidence="2" id="KW-1185">Reference proteome</keyword>
<sequence length="335" mass="40893">MITEEYIKAYKNFFIEELGYIKDNFSEQEHNNYKYLYDEMFNHISSNPREYIIFKSSNVKHYEMEFSESVSYIRNKLKEHSRIHSIPLEVIWLPRVKINDTKWDQIININVANLIREIFDKEDHPDFNTYRLYQAVERKSDVVKWLKSKNAKNFLYEFQVSVGIKKEALIRKLLYLFDKDFVRSQKLWMSSKIWLHNEIIEAYGKWSVNNNLWGKIDYVKRQIFSKEILDESRPEIKFLRLLDSKGYKNRYIHDEQISWNLKFRPDFWFINESLIVEYDEYAHKFQIEEDRKREKIIKRYLPNISFIRIQQGNETKGLEDIADYLDSFDSKKNEA</sequence>
<protein>
    <recommendedName>
        <fullName evidence="3">DUF559 domain-containing protein</fullName>
    </recommendedName>
</protein>
<dbReference type="RefSeq" id="WP_263049647.1">
    <property type="nucleotide sequence ID" value="NZ_CP106735.1"/>
</dbReference>